<dbReference type="PANTHER" id="PTHR12934:SF11">
    <property type="entry name" value="LARGE RIBOSOMAL SUBUNIT PROTEIN UL15M"/>
    <property type="match status" value="1"/>
</dbReference>
<dbReference type="EMBL" id="HACG01047044">
    <property type="protein sequence ID" value="CEK93909.1"/>
    <property type="molecule type" value="Transcribed_RNA"/>
</dbReference>
<protein>
    <recommendedName>
        <fullName evidence="4">Large ribosomal subunit protein uL15m</fullName>
    </recommendedName>
    <alternativeName>
        <fullName evidence="5">39S ribosomal protein L15, mitochondrial</fullName>
    </alternativeName>
</protein>
<proteinExistence type="inferred from homology"/>
<feature type="domain" description="Large ribosomal subunit protein uL15/eL18" evidence="7">
    <location>
        <begin position="96"/>
        <end position="176"/>
    </location>
</feature>
<evidence type="ECO:0000256" key="2">
    <source>
        <dbReference type="ARBA" id="ARBA00022980"/>
    </source>
</evidence>
<evidence type="ECO:0000256" key="6">
    <source>
        <dbReference type="SAM" id="MobiDB-lite"/>
    </source>
</evidence>
<evidence type="ECO:0000256" key="5">
    <source>
        <dbReference type="ARBA" id="ARBA00035423"/>
    </source>
</evidence>
<comment type="similarity">
    <text evidence="1">Belongs to the universal ribosomal protein uL15 family.</text>
</comment>
<evidence type="ECO:0000256" key="3">
    <source>
        <dbReference type="ARBA" id="ARBA00023274"/>
    </source>
</evidence>
<evidence type="ECO:0000313" key="8">
    <source>
        <dbReference type="EMBL" id="CEK93909.1"/>
    </source>
</evidence>
<dbReference type="PANTHER" id="PTHR12934">
    <property type="entry name" value="50S RIBOSOMAL PROTEIN L15"/>
    <property type="match status" value="1"/>
</dbReference>
<evidence type="ECO:0000259" key="7">
    <source>
        <dbReference type="Pfam" id="PF00828"/>
    </source>
</evidence>
<feature type="non-terminal residue" evidence="8">
    <location>
        <position position="1"/>
    </location>
</feature>
<sequence length="299" mass="34347">DDLLKMASKVTERALNLIKSMPRVALDNIKDLPTTLYKKRHNRSRAHKKRGKGNKGQGPRGTWDPLGYEGGQRPLIGVVPSEKYYGQYAIRRQYPPISLLELQRLIDLRRVDITRPVDITSICNSNLYKFEVAKNHFGVNLTEEGCDIFAAKINLEIQWTTELVIAAVEKAGGTITTRYYDPQCLAALFNPLDYFKKGLPIPKCKLPPQDALAFYSNPEFRGYLADPEKILLAREKLAQKYGYKLPDLSSDPVKDMLLMRKDPLQIFYGLEPGWIVNLRDRCVLKPKDEDYLRYYNTVY</sequence>
<dbReference type="GO" id="GO:0003735">
    <property type="term" value="F:structural constituent of ribosome"/>
    <property type="evidence" value="ECO:0007669"/>
    <property type="project" value="InterPro"/>
</dbReference>
<accession>A0A0B7BKP2</accession>
<dbReference type="GO" id="GO:0006412">
    <property type="term" value="P:translation"/>
    <property type="evidence" value="ECO:0007669"/>
    <property type="project" value="InterPro"/>
</dbReference>
<name>A0A0B7BKP2_9EUPU</name>
<keyword evidence="3" id="KW-0687">Ribonucleoprotein</keyword>
<dbReference type="InterPro" id="IPR005749">
    <property type="entry name" value="Ribosomal_uL15_bac-type"/>
</dbReference>
<dbReference type="SUPFAM" id="SSF52080">
    <property type="entry name" value="Ribosomal proteins L15p and L18e"/>
    <property type="match status" value="1"/>
</dbReference>
<gene>
    <name evidence="8" type="primary">ORF197864</name>
</gene>
<keyword evidence="2" id="KW-0689">Ribosomal protein</keyword>
<dbReference type="InterPro" id="IPR036227">
    <property type="entry name" value="Ribosomal_uL15/eL18_sf"/>
</dbReference>
<dbReference type="InterPro" id="IPR021131">
    <property type="entry name" value="Ribosomal_uL15/eL18"/>
</dbReference>
<evidence type="ECO:0000256" key="1">
    <source>
        <dbReference type="ARBA" id="ARBA00007320"/>
    </source>
</evidence>
<feature type="compositionally biased region" description="Basic residues" evidence="6">
    <location>
        <begin position="37"/>
        <end position="53"/>
    </location>
</feature>
<evidence type="ECO:0000256" key="4">
    <source>
        <dbReference type="ARBA" id="ARBA00035299"/>
    </source>
</evidence>
<organism evidence="8">
    <name type="scientific">Arion vulgaris</name>
    <dbReference type="NCBI Taxonomy" id="1028688"/>
    <lineage>
        <taxon>Eukaryota</taxon>
        <taxon>Metazoa</taxon>
        <taxon>Spiralia</taxon>
        <taxon>Lophotrochozoa</taxon>
        <taxon>Mollusca</taxon>
        <taxon>Gastropoda</taxon>
        <taxon>Heterobranchia</taxon>
        <taxon>Euthyneura</taxon>
        <taxon>Panpulmonata</taxon>
        <taxon>Eupulmonata</taxon>
        <taxon>Stylommatophora</taxon>
        <taxon>Helicina</taxon>
        <taxon>Arionoidea</taxon>
        <taxon>Arionidae</taxon>
        <taxon>Arion</taxon>
    </lineage>
</organism>
<dbReference type="Pfam" id="PF00828">
    <property type="entry name" value="Ribosomal_L27A"/>
    <property type="match status" value="1"/>
</dbReference>
<reference evidence="8" key="1">
    <citation type="submission" date="2014-12" db="EMBL/GenBank/DDBJ databases">
        <title>Insight into the proteome of Arion vulgaris.</title>
        <authorList>
            <person name="Aradska J."/>
            <person name="Bulat T."/>
            <person name="Smidak R."/>
            <person name="Sarate P."/>
            <person name="Gangsoo J."/>
            <person name="Sialana F."/>
            <person name="Bilban M."/>
            <person name="Lubec G."/>
        </authorList>
    </citation>
    <scope>NUCLEOTIDE SEQUENCE</scope>
    <source>
        <tissue evidence="8">Skin</tissue>
    </source>
</reference>
<dbReference type="GO" id="GO:0005762">
    <property type="term" value="C:mitochondrial large ribosomal subunit"/>
    <property type="evidence" value="ECO:0007669"/>
    <property type="project" value="TreeGrafter"/>
</dbReference>
<feature type="region of interest" description="Disordered" evidence="6">
    <location>
        <begin position="36"/>
        <end position="64"/>
    </location>
</feature>
<dbReference type="AlphaFoldDB" id="A0A0B7BKP2"/>